<gene>
    <name evidence="5" type="ORF">F4561_000697</name>
</gene>
<dbReference type="Pfam" id="PF13180">
    <property type="entry name" value="PDZ_2"/>
    <property type="match status" value="1"/>
</dbReference>
<sequence>MPLWAVLLTVLLVAVVSAGVGGLAGGFASGDSDAAASENGPELNNDVPSGTPSREPDTIAGVAQRVSPSVVAIHGADGGASGNGSGFVIENNRVVTNAHVVNALEGNHIEVAYSDGHTTAATVAGQADSSDLAVLELDNPNNVQALEFGNSEDVTVGDTVIAIGAPLGLAGTVTTGIISAVDRPVASDEEGETYIEALQTDAAVNPGNSGGPLVDEQGRVIGVNTAIATLGANPGGQSGSIGLGFAIPSDDAETVVNYLIENGEDPQAEIGAELVMQHRQEGALIDDGRGAVESGGPADEAGLEPGDLVVEFDGTAVSDSPELLALISEKRPGDEVSVDYERDGEGDLSTTLTLGSA</sequence>
<feature type="region of interest" description="Disordered" evidence="3">
    <location>
        <begin position="332"/>
        <end position="357"/>
    </location>
</feature>
<dbReference type="GO" id="GO:0006508">
    <property type="term" value="P:proteolysis"/>
    <property type="evidence" value="ECO:0007669"/>
    <property type="project" value="UniProtKB-KW"/>
</dbReference>
<feature type="compositionally biased region" description="Polar residues" evidence="3">
    <location>
        <begin position="348"/>
        <end position="357"/>
    </location>
</feature>
<proteinExistence type="predicted"/>
<dbReference type="Pfam" id="PF13365">
    <property type="entry name" value="Trypsin_2"/>
    <property type="match status" value="1"/>
</dbReference>
<evidence type="ECO:0000256" key="3">
    <source>
        <dbReference type="SAM" id="MobiDB-lite"/>
    </source>
</evidence>
<dbReference type="EC" id="3.4.21.-" evidence="5"/>
<feature type="compositionally biased region" description="Basic and acidic residues" evidence="3">
    <location>
        <begin position="332"/>
        <end position="345"/>
    </location>
</feature>
<keyword evidence="2 5" id="KW-0378">Hydrolase</keyword>
<dbReference type="GO" id="GO:0004252">
    <property type="term" value="F:serine-type endopeptidase activity"/>
    <property type="evidence" value="ECO:0007669"/>
    <property type="project" value="InterPro"/>
</dbReference>
<feature type="domain" description="PDZ" evidence="4">
    <location>
        <begin position="292"/>
        <end position="344"/>
    </location>
</feature>
<dbReference type="InterPro" id="IPR051201">
    <property type="entry name" value="Chloro_Bact_Ser_Proteases"/>
</dbReference>
<dbReference type="PRINTS" id="PR00834">
    <property type="entry name" value="PROTEASES2C"/>
</dbReference>
<dbReference type="PANTHER" id="PTHR43343:SF3">
    <property type="entry name" value="PROTEASE DO-LIKE 8, CHLOROPLASTIC"/>
    <property type="match status" value="1"/>
</dbReference>
<dbReference type="InterPro" id="IPR001940">
    <property type="entry name" value="Peptidase_S1C"/>
</dbReference>
<dbReference type="Proteomes" id="UP000523007">
    <property type="component" value="Unassembled WGS sequence"/>
</dbReference>
<organism evidence="5 6">
    <name type="scientific">Lipingzhangella halophila</name>
    <dbReference type="NCBI Taxonomy" id="1783352"/>
    <lineage>
        <taxon>Bacteria</taxon>
        <taxon>Bacillati</taxon>
        <taxon>Actinomycetota</taxon>
        <taxon>Actinomycetes</taxon>
        <taxon>Streptosporangiales</taxon>
        <taxon>Nocardiopsidaceae</taxon>
        <taxon>Lipingzhangella</taxon>
    </lineage>
</organism>
<dbReference type="SUPFAM" id="SSF50156">
    <property type="entry name" value="PDZ domain-like"/>
    <property type="match status" value="1"/>
</dbReference>
<dbReference type="InterPro" id="IPR001478">
    <property type="entry name" value="PDZ"/>
</dbReference>
<comment type="caution">
    <text evidence="5">The sequence shown here is derived from an EMBL/GenBank/DDBJ whole genome shotgun (WGS) entry which is preliminary data.</text>
</comment>
<accession>A0A7W7W0G2</accession>
<keyword evidence="6" id="KW-1185">Reference proteome</keyword>
<dbReference type="InterPro" id="IPR009003">
    <property type="entry name" value="Peptidase_S1_PA"/>
</dbReference>
<dbReference type="RefSeq" id="WP_184574693.1">
    <property type="nucleotide sequence ID" value="NZ_JACHJT010000001.1"/>
</dbReference>
<dbReference type="Gene3D" id="2.40.10.120">
    <property type="match status" value="1"/>
</dbReference>
<dbReference type="Gene3D" id="2.30.42.10">
    <property type="match status" value="1"/>
</dbReference>
<dbReference type="AlphaFoldDB" id="A0A7W7W0G2"/>
<evidence type="ECO:0000259" key="4">
    <source>
        <dbReference type="PROSITE" id="PS50106"/>
    </source>
</evidence>
<evidence type="ECO:0000256" key="2">
    <source>
        <dbReference type="ARBA" id="ARBA00022801"/>
    </source>
</evidence>
<name>A0A7W7W0G2_9ACTN</name>
<dbReference type="PROSITE" id="PS50106">
    <property type="entry name" value="PDZ"/>
    <property type="match status" value="1"/>
</dbReference>
<reference evidence="5 6" key="1">
    <citation type="submission" date="2020-08" db="EMBL/GenBank/DDBJ databases">
        <title>Sequencing the genomes of 1000 actinobacteria strains.</title>
        <authorList>
            <person name="Klenk H.-P."/>
        </authorList>
    </citation>
    <scope>NUCLEOTIDE SEQUENCE [LARGE SCALE GENOMIC DNA]</scope>
    <source>
        <strain evidence="5 6">DSM 102030</strain>
    </source>
</reference>
<evidence type="ECO:0000313" key="6">
    <source>
        <dbReference type="Proteomes" id="UP000523007"/>
    </source>
</evidence>
<evidence type="ECO:0000313" key="5">
    <source>
        <dbReference type="EMBL" id="MBB4929877.1"/>
    </source>
</evidence>
<dbReference type="PANTHER" id="PTHR43343">
    <property type="entry name" value="PEPTIDASE S12"/>
    <property type="match status" value="1"/>
</dbReference>
<dbReference type="SUPFAM" id="SSF50494">
    <property type="entry name" value="Trypsin-like serine proteases"/>
    <property type="match status" value="1"/>
</dbReference>
<protein>
    <submittedName>
        <fullName evidence="5">Putative serine protease PepD</fullName>
        <ecNumber evidence="5">3.4.21.-</ecNumber>
    </submittedName>
</protein>
<dbReference type="SMART" id="SM00228">
    <property type="entry name" value="PDZ"/>
    <property type="match status" value="1"/>
</dbReference>
<feature type="region of interest" description="Disordered" evidence="3">
    <location>
        <begin position="30"/>
        <end position="55"/>
    </location>
</feature>
<keyword evidence="1 5" id="KW-0645">Protease</keyword>
<dbReference type="EMBL" id="JACHJT010000001">
    <property type="protein sequence ID" value="MBB4929877.1"/>
    <property type="molecule type" value="Genomic_DNA"/>
</dbReference>
<evidence type="ECO:0000256" key="1">
    <source>
        <dbReference type="ARBA" id="ARBA00022670"/>
    </source>
</evidence>
<dbReference type="InterPro" id="IPR036034">
    <property type="entry name" value="PDZ_sf"/>
</dbReference>